<evidence type="ECO:0000256" key="1">
    <source>
        <dbReference type="SAM" id="SignalP"/>
    </source>
</evidence>
<gene>
    <name evidence="2" type="ORF">Taro_011725</name>
</gene>
<evidence type="ECO:0000313" key="3">
    <source>
        <dbReference type="Proteomes" id="UP000652761"/>
    </source>
</evidence>
<evidence type="ECO:0008006" key="4">
    <source>
        <dbReference type="Google" id="ProtNLM"/>
    </source>
</evidence>
<evidence type="ECO:0000313" key="2">
    <source>
        <dbReference type="EMBL" id="MQL79289.1"/>
    </source>
</evidence>
<feature type="signal peptide" evidence="1">
    <location>
        <begin position="1"/>
        <end position="17"/>
    </location>
</feature>
<dbReference type="AlphaFoldDB" id="A0A843UGZ2"/>
<reference evidence="2" key="1">
    <citation type="submission" date="2017-07" db="EMBL/GenBank/DDBJ databases">
        <title>Taro Niue Genome Assembly and Annotation.</title>
        <authorList>
            <person name="Atibalentja N."/>
            <person name="Keating K."/>
            <person name="Fields C.J."/>
        </authorList>
    </citation>
    <scope>NUCLEOTIDE SEQUENCE</scope>
    <source>
        <strain evidence="2">Niue_2</strain>
        <tissue evidence="2">Leaf</tissue>
    </source>
</reference>
<sequence>MLLIWLVRSGKFSLNCALVVPVEVLPGPTCVASTCCDVLSDGPCCLVIWVVRSGEGSSQDRPLSFLVEVLPKSVLFRATVVLPLWFEVCHFVGLCSGDVLPRWLLVLLVEVLPKAVCLGISGQGVVPLAVRLATALASLSHHFHVSQLCWWDFVCPHGSGGLLHFLMPDVLSLMVVW</sequence>
<comment type="caution">
    <text evidence="2">The sequence shown here is derived from an EMBL/GenBank/DDBJ whole genome shotgun (WGS) entry which is preliminary data.</text>
</comment>
<dbReference type="Proteomes" id="UP000652761">
    <property type="component" value="Unassembled WGS sequence"/>
</dbReference>
<accession>A0A843UGZ2</accession>
<proteinExistence type="predicted"/>
<dbReference type="EMBL" id="NMUH01000446">
    <property type="protein sequence ID" value="MQL79289.1"/>
    <property type="molecule type" value="Genomic_DNA"/>
</dbReference>
<protein>
    <recommendedName>
        <fullName evidence="4">Secreted protein</fullName>
    </recommendedName>
</protein>
<keyword evidence="3" id="KW-1185">Reference proteome</keyword>
<keyword evidence="1" id="KW-0732">Signal</keyword>
<organism evidence="2 3">
    <name type="scientific">Colocasia esculenta</name>
    <name type="common">Wild taro</name>
    <name type="synonym">Arum esculentum</name>
    <dbReference type="NCBI Taxonomy" id="4460"/>
    <lineage>
        <taxon>Eukaryota</taxon>
        <taxon>Viridiplantae</taxon>
        <taxon>Streptophyta</taxon>
        <taxon>Embryophyta</taxon>
        <taxon>Tracheophyta</taxon>
        <taxon>Spermatophyta</taxon>
        <taxon>Magnoliopsida</taxon>
        <taxon>Liliopsida</taxon>
        <taxon>Araceae</taxon>
        <taxon>Aroideae</taxon>
        <taxon>Colocasieae</taxon>
        <taxon>Colocasia</taxon>
    </lineage>
</organism>
<feature type="chain" id="PRO_5032633510" description="Secreted protein" evidence="1">
    <location>
        <begin position="18"/>
        <end position="177"/>
    </location>
</feature>
<name>A0A843UGZ2_COLES</name>